<dbReference type="InterPro" id="IPR052927">
    <property type="entry name" value="DCC_oxidoreductase"/>
</dbReference>
<dbReference type="STRING" id="573321.SAMN04488505_10837"/>
<name>A0A1H8DLG6_9BACT</name>
<keyword evidence="3" id="KW-1185">Reference proteome</keyword>
<dbReference type="GO" id="GO:0015035">
    <property type="term" value="F:protein-disulfide reductase activity"/>
    <property type="evidence" value="ECO:0007669"/>
    <property type="project" value="InterPro"/>
</dbReference>
<keyword evidence="1" id="KW-0812">Transmembrane</keyword>
<gene>
    <name evidence="2" type="ORF">SAMN04488505_10837</name>
</gene>
<evidence type="ECO:0000256" key="1">
    <source>
        <dbReference type="SAM" id="Phobius"/>
    </source>
</evidence>
<dbReference type="Pfam" id="PF04134">
    <property type="entry name" value="DCC1-like"/>
    <property type="match status" value="1"/>
</dbReference>
<keyword evidence="1" id="KW-1133">Transmembrane helix</keyword>
<evidence type="ECO:0000313" key="3">
    <source>
        <dbReference type="Proteomes" id="UP000198984"/>
    </source>
</evidence>
<dbReference type="AlphaFoldDB" id="A0A1H8DLG6"/>
<protein>
    <submittedName>
        <fullName evidence="2">Predicted thiol-disulfide oxidoreductase YuxK, DCC family</fullName>
    </submittedName>
</protein>
<organism evidence="2 3">
    <name type="scientific">Chitinophaga rupis</name>
    <dbReference type="NCBI Taxonomy" id="573321"/>
    <lineage>
        <taxon>Bacteria</taxon>
        <taxon>Pseudomonadati</taxon>
        <taxon>Bacteroidota</taxon>
        <taxon>Chitinophagia</taxon>
        <taxon>Chitinophagales</taxon>
        <taxon>Chitinophagaceae</taxon>
        <taxon>Chitinophaga</taxon>
    </lineage>
</organism>
<accession>A0A1H8DLG6</accession>
<dbReference type="InterPro" id="IPR007263">
    <property type="entry name" value="DCC1-like"/>
</dbReference>
<dbReference type="PANTHER" id="PTHR33639:SF2">
    <property type="entry name" value="DUF393 DOMAIN-CONTAINING PROTEIN"/>
    <property type="match status" value="1"/>
</dbReference>
<feature type="transmembrane region" description="Helical" evidence="1">
    <location>
        <begin position="89"/>
        <end position="109"/>
    </location>
</feature>
<reference evidence="2 3" key="1">
    <citation type="submission" date="2016-10" db="EMBL/GenBank/DDBJ databases">
        <authorList>
            <person name="de Groot N.N."/>
        </authorList>
    </citation>
    <scope>NUCLEOTIDE SEQUENCE [LARGE SCALE GENOMIC DNA]</scope>
    <source>
        <strain evidence="2 3">DSM 21039</strain>
    </source>
</reference>
<dbReference type="EMBL" id="FOBB01000008">
    <property type="protein sequence ID" value="SEN08109.1"/>
    <property type="molecule type" value="Genomic_DNA"/>
</dbReference>
<proteinExistence type="predicted"/>
<dbReference type="PANTHER" id="PTHR33639">
    <property type="entry name" value="THIOL-DISULFIDE OXIDOREDUCTASE DCC"/>
    <property type="match status" value="1"/>
</dbReference>
<evidence type="ECO:0000313" key="2">
    <source>
        <dbReference type="EMBL" id="SEN08109.1"/>
    </source>
</evidence>
<dbReference type="Proteomes" id="UP000198984">
    <property type="component" value="Unassembled WGS sequence"/>
</dbReference>
<sequence length="134" mass="15247">MQADKIILFDGSCAFCNGFIRWVIRMDRVHFRLCDQQSACFQALARQHGLPLATGTDAGTIYLVQHGKAYTRTAAIARILRGCRQPFGLAGWLLSCIPAFISNPVYNWIARRRHQLVRRQACALPTLEMRERLV</sequence>
<keyword evidence="1" id="KW-0472">Membrane</keyword>